<evidence type="ECO:0000256" key="2">
    <source>
        <dbReference type="ARBA" id="ARBA00022448"/>
    </source>
</evidence>
<dbReference type="InterPro" id="IPR024370">
    <property type="entry name" value="PBP_domain"/>
</dbReference>
<gene>
    <name evidence="5" type="ORF">SSCSM1_145</name>
</gene>
<dbReference type="NCBIfam" id="TIGR00975">
    <property type="entry name" value="3a0107s03"/>
    <property type="match status" value="1"/>
</dbReference>
<accession>A0A6M2ZHM8</accession>
<dbReference type="Pfam" id="PF12849">
    <property type="entry name" value="PBP_like_2"/>
    <property type="match status" value="1"/>
</dbReference>
<evidence type="ECO:0000313" key="5">
    <source>
        <dbReference type="EMBL" id="QFG06404.1"/>
    </source>
</evidence>
<dbReference type="GO" id="GO:0042301">
    <property type="term" value="F:phosphate ion binding"/>
    <property type="evidence" value="ECO:0007669"/>
    <property type="project" value="InterPro"/>
</dbReference>
<evidence type="ECO:0000256" key="1">
    <source>
        <dbReference type="ARBA" id="ARBA00008725"/>
    </source>
</evidence>
<dbReference type="EMBL" id="MK867354">
    <property type="protein sequence ID" value="QFG06404.1"/>
    <property type="molecule type" value="Genomic_DNA"/>
</dbReference>
<dbReference type="InterPro" id="IPR050962">
    <property type="entry name" value="Phosphate-bind_PstS"/>
</dbReference>
<dbReference type="PIRSF" id="PIRSF002756">
    <property type="entry name" value="PstS"/>
    <property type="match status" value="1"/>
</dbReference>
<dbReference type="Gene3D" id="3.40.190.10">
    <property type="entry name" value="Periplasmic binding protein-like II"/>
    <property type="match status" value="2"/>
</dbReference>
<evidence type="ECO:0000259" key="4">
    <source>
        <dbReference type="Pfam" id="PF12849"/>
    </source>
</evidence>
<evidence type="ECO:0000313" key="6">
    <source>
        <dbReference type="Proteomes" id="UP000515683"/>
    </source>
</evidence>
<proteinExistence type="inferred from homology"/>
<dbReference type="GO" id="GO:0035435">
    <property type="term" value="P:phosphate ion transmembrane transport"/>
    <property type="evidence" value="ECO:0007669"/>
    <property type="project" value="InterPro"/>
</dbReference>
<keyword evidence="3" id="KW-0592">Phosphate transport</keyword>
<dbReference type="PROSITE" id="PS51257">
    <property type="entry name" value="PROKAR_LIPOPROTEIN"/>
    <property type="match status" value="1"/>
</dbReference>
<feature type="domain" description="PBP" evidence="4">
    <location>
        <begin position="32"/>
        <end position="295"/>
    </location>
</feature>
<keyword evidence="2" id="KW-0813">Transport</keyword>
<sequence length="324" mass="33972">MKLKALAAVVAATPLMVACGSNQTAEVKEPFKLNGAGATFPAPLYNSWLAAFQKETGNQVNYQAVGSGAGVRQFTAKTVDFGASDGAVSDAKQKLPMVHVPMTGGAIVPAYNYPGCEAKMTQTQLADVFLGKITNWSEFGCADKQILTVYRSDGSGTTKGFTNSLSAFSPEWKATVGTGKAVKWPVGVGGKGNSGVAATIKNQPGAIGYLNYGYVVNSDFQQVALQNKAGNYVTANAETSAAGLSKIVLDDQLRGADANPAGANAYPIVSLTWILAYPESREGVKETLRYMLAPEQQAKSDALGYVPLPEDLRQKALAAVDSIN</sequence>
<reference evidence="5" key="1">
    <citation type="submission" date="2019-04" db="EMBL/GenBank/DDBJ databases">
        <title>Genomic and proteomic characterization of cyanophage S-SCSM1 provides new insights into understanding the viral gene diversity and phage-host interactions.</title>
        <authorList>
            <person name="Wang Q."/>
            <person name="Xu Y."/>
            <person name="Jiao N."/>
            <person name="Zhang R."/>
        </authorList>
    </citation>
    <scope>NUCLEOTIDE SEQUENCE [LARGE SCALE GENOMIC DNA]</scope>
</reference>
<comment type="similarity">
    <text evidence="1">Belongs to the PstS family.</text>
</comment>
<name>A0A6M2ZHM8_9CAUD</name>
<keyword evidence="6" id="KW-1185">Reference proteome</keyword>
<organism evidence="5 6">
    <name type="scientific">Synechococcus phage S-SCSM1</name>
    <dbReference type="NCBI Taxonomy" id="2588487"/>
    <lineage>
        <taxon>Viruses</taxon>
        <taxon>Duplodnaviria</taxon>
        <taxon>Heunggongvirae</taxon>
        <taxon>Uroviricota</taxon>
        <taxon>Caudoviricetes</taxon>
        <taxon>Pantevenvirales</taxon>
        <taxon>Kyanoviridae</taxon>
        <taxon>Zhoulongquanvirus</taxon>
        <taxon>Zhoulongquanvirus esscess</taxon>
    </lineage>
</organism>
<dbReference type="SUPFAM" id="SSF53850">
    <property type="entry name" value="Periplasmic binding protein-like II"/>
    <property type="match status" value="1"/>
</dbReference>
<dbReference type="CDD" id="cd13565">
    <property type="entry name" value="PBP2_PstS"/>
    <property type="match status" value="1"/>
</dbReference>
<evidence type="ECO:0000256" key="3">
    <source>
        <dbReference type="ARBA" id="ARBA00022592"/>
    </source>
</evidence>
<dbReference type="Proteomes" id="UP000515683">
    <property type="component" value="Segment"/>
</dbReference>
<dbReference type="InterPro" id="IPR005673">
    <property type="entry name" value="ABC_phos-bd_PstS"/>
</dbReference>
<dbReference type="PANTHER" id="PTHR42996:SF1">
    <property type="entry name" value="PHOSPHATE-BINDING PROTEIN PSTS"/>
    <property type="match status" value="1"/>
</dbReference>
<protein>
    <submittedName>
        <fullName evidence="5">Phosphate ABC transporter substrate-binding protein</fullName>
    </submittedName>
</protein>
<dbReference type="PANTHER" id="PTHR42996">
    <property type="entry name" value="PHOSPHATE-BINDING PROTEIN PSTS"/>
    <property type="match status" value="1"/>
</dbReference>